<feature type="compositionally biased region" description="Polar residues" evidence="1">
    <location>
        <begin position="515"/>
        <end position="530"/>
    </location>
</feature>
<evidence type="ECO:0000259" key="2">
    <source>
        <dbReference type="Pfam" id="PF24360"/>
    </source>
</evidence>
<feature type="compositionally biased region" description="Basic and acidic residues" evidence="1">
    <location>
        <begin position="414"/>
        <end position="442"/>
    </location>
</feature>
<accession>A0AA39HKI0</accession>
<dbReference type="InterPro" id="IPR055938">
    <property type="entry name" value="DUF7516"/>
</dbReference>
<dbReference type="AlphaFoldDB" id="A0AA39HKI0"/>
<proteinExistence type="predicted"/>
<feature type="compositionally biased region" description="Low complexity" evidence="1">
    <location>
        <begin position="490"/>
        <end position="501"/>
    </location>
</feature>
<keyword evidence="4" id="KW-1185">Reference proteome</keyword>
<dbReference type="EMBL" id="JAUCMV010000004">
    <property type="protein sequence ID" value="KAK0406453.1"/>
    <property type="molecule type" value="Genomic_DNA"/>
</dbReference>
<feature type="region of interest" description="Disordered" evidence="1">
    <location>
        <begin position="593"/>
        <end position="628"/>
    </location>
</feature>
<gene>
    <name evidence="3" type="ORF">QR680_018582</name>
</gene>
<feature type="region of interest" description="Disordered" evidence="1">
    <location>
        <begin position="414"/>
        <end position="448"/>
    </location>
</feature>
<reference evidence="3" key="1">
    <citation type="submission" date="2023-06" db="EMBL/GenBank/DDBJ databases">
        <title>Genomic analysis of the entomopathogenic nematode Steinernema hermaphroditum.</title>
        <authorList>
            <person name="Schwarz E.M."/>
            <person name="Heppert J.K."/>
            <person name="Baniya A."/>
            <person name="Schwartz H.T."/>
            <person name="Tan C.-H."/>
            <person name="Antoshechkin I."/>
            <person name="Sternberg P.W."/>
            <person name="Goodrich-Blair H."/>
            <person name="Dillman A.R."/>
        </authorList>
    </citation>
    <scope>NUCLEOTIDE SEQUENCE</scope>
    <source>
        <strain evidence="3">PS9179</strain>
        <tissue evidence="3">Whole animal</tissue>
    </source>
</reference>
<feature type="compositionally biased region" description="Acidic residues" evidence="1">
    <location>
        <begin position="1"/>
        <end position="10"/>
    </location>
</feature>
<evidence type="ECO:0000313" key="4">
    <source>
        <dbReference type="Proteomes" id="UP001175271"/>
    </source>
</evidence>
<feature type="region of interest" description="Disordered" evidence="1">
    <location>
        <begin position="1"/>
        <end position="28"/>
    </location>
</feature>
<feature type="compositionally biased region" description="Basic and acidic residues" evidence="1">
    <location>
        <begin position="615"/>
        <end position="628"/>
    </location>
</feature>
<feature type="compositionally biased region" description="Basic and acidic residues" evidence="1">
    <location>
        <begin position="337"/>
        <end position="349"/>
    </location>
</feature>
<sequence>MFSDSEDSDFEQPQVTIGNEMDYGADDDDEGFEEIVDLKENDLGYEEEFEEGQDYDQEGRLKDEEDEFDGEYGGEFHEQECPLNYGIVLDHDRYASGSLQSFIMMCYCTVAAQTDRTLACIELSLGEFTGENIYLRTRQFGYEDLESFLDSDMCRALFVKSRNHLGHVIYGVTRFDNYEALFSLVDNQRAYENAKIPMAEKERREKLGKTIREDSIVILKNRLLFLKMLRDCMLQYQDDTVALPMVRDFYEGVTGAPLDRKYWSRKFKSSTAVKAFKRHFSRDLDFEVREDGGEAVLLRFMRPFEESEKEILEELRTRYDQEIPDIEESSPSSSGERASRDSPKPESSSRRKPSKRQPERPISPADIGLPNDATHRAYLRQLSTEEQKNLVESYKQKMSKQANEDELLKELRMTPSKGKTEAEVKSEEGVRVERGTEEKKISPLDPLNRAIKEASKEELKKVTEEVNISTQKTDQGNDEKDLIIPEIISSEEPASSPTTPEVHVPEPFALKNGPIFSTSETELPQNTEPVTQPDLLMPIVNLESPQTRESTVIQTEILKVRPTSNTLNRNPIQKKEKSARDKLEEDLLMQLRRPRGSPIPEDPKQSPQSSAQKIVDVDSTPKTHGVEKKEHPCELIVDLTAENISSQEVSGTSLGQGFTVNWAEMEKPLLNLENDWIQMWQKPHSAVVNHMSIDDLLSMGG</sequence>
<evidence type="ECO:0000256" key="1">
    <source>
        <dbReference type="SAM" id="MobiDB-lite"/>
    </source>
</evidence>
<feature type="region of interest" description="Disordered" evidence="1">
    <location>
        <begin position="462"/>
        <end position="481"/>
    </location>
</feature>
<protein>
    <recommendedName>
        <fullName evidence="2">DUF7516 domain-containing protein</fullName>
    </recommendedName>
</protein>
<comment type="caution">
    <text evidence="3">The sequence shown here is derived from an EMBL/GenBank/DDBJ whole genome shotgun (WGS) entry which is preliminary data.</text>
</comment>
<dbReference type="Pfam" id="PF24360">
    <property type="entry name" value="DUF7516"/>
    <property type="match status" value="1"/>
</dbReference>
<dbReference type="Proteomes" id="UP001175271">
    <property type="component" value="Unassembled WGS sequence"/>
</dbReference>
<evidence type="ECO:0000313" key="3">
    <source>
        <dbReference type="EMBL" id="KAK0406453.1"/>
    </source>
</evidence>
<feature type="domain" description="DUF7516" evidence="2">
    <location>
        <begin position="220"/>
        <end position="306"/>
    </location>
</feature>
<name>A0AA39HKI0_9BILA</name>
<feature type="region of interest" description="Disordered" evidence="1">
    <location>
        <begin position="316"/>
        <end position="372"/>
    </location>
</feature>
<feature type="region of interest" description="Disordered" evidence="1">
    <location>
        <begin position="490"/>
        <end position="531"/>
    </location>
</feature>
<organism evidence="3 4">
    <name type="scientific">Steinernema hermaphroditum</name>
    <dbReference type="NCBI Taxonomy" id="289476"/>
    <lineage>
        <taxon>Eukaryota</taxon>
        <taxon>Metazoa</taxon>
        <taxon>Ecdysozoa</taxon>
        <taxon>Nematoda</taxon>
        <taxon>Chromadorea</taxon>
        <taxon>Rhabditida</taxon>
        <taxon>Tylenchina</taxon>
        <taxon>Panagrolaimomorpha</taxon>
        <taxon>Strongyloidoidea</taxon>
        <taxon>Steinernematidae</taxon>
        <taxon>Steinernema</taxon>
    </lineage>
</organism>